<proteinExistence type="predicted"/>
<accession>A0ACC0AUV9</accession>
<gene>
    <name evidence="1" type="ORF">M9H77_22564</name>
</gene>
<dbReference type="Proteomes" id="UP001060085">
    <property type="component" value="Linkage Group LG05"/>
</dbReference>
<keyword evidence="2" id="KW-1185">Reference proteome</keyword>
<sequence>MVDRGLPTLRTLCVLNVLKCIEEEEVTGDLKDTVLILTMVAIAIGEILMKLLPLLLGVFDPEEYLDWEEMFEALFYAYEIFEEDKLRNGSTQIISWESLKRDLRDKFGILDYQEVETPVGKFCDPSCKKSDYIYIEEKCEGGSNGRRCHEMLKDEQIKKASRVERSSRGIKPPTN</sequence>
<name>A0ACC0AUV9_CATRO</name>
<reference evidence="2" key="1">
    <citation type="journal article" date="2023" name="Nat. Plants">
        <title>Single-cell RNA sequencing provides a high-resolution roadmap for understanding the multicellular compartmentation of specialized metabolism.</title>
        <authorList>
            <person name="Sun S."/>
            <person name="Shen X."/>
            <person name="Li Y."/>
            <person name="Li Y."/>
            <person name="Wang S."/>
            <person name="Li R."/>
            <person name="Zhang H."/>
            <person name="Shen G."/>
            <person name="Guo B."/>
            <person name="Wei J."/>
            <person name="Xu J."/>
            <person name="St-Pierre B."/>
            <person name="Chen S."/>
            <person name="Sun C."/>
        </authorList>
    </citation>
    <scope>NUCLEOTIDE SEQUENCE [LARGE SCALE GENOMIC DNA]</scope>
</reference>
<comment type="caution">
    <text evidence="1">The sequence shown here is derived from an EMBL/GenBank/DDBJ whole genome shotgun (WGS) entry which is preliminary data.</text>
</comment>
<protein>
    <submittedName>
        <fullName evidence="1">Uncharacterized protein</fullName>
    </submittedName>
</protein>
<dbReference type="EMBL" id="CM044705">
    <property type="protein sequence ID" value="KAI5663241.1"/>
    <property type="molecule type" value="Genomic_DNA"/>
</dbReference>
<evidence type="ECO:0000313" key="2">
    <source>
        <dbReference type="Proteomes" id="UP001060085"/>
    </source>
</evidence>
<organism evidence="1 2">
    <name type="scientific">Catharanthus roseus</name>
    <name type="common">Madagascar periwinkle</name>
    <name type="synonym">Vinca rosea</name>
    <dbReference type="NCBI Taxonomy" id="4058"/>
    <lineage>
        <taxon>Eukaryota</taxon>
        <taxon>Viridiplantae</taxon>
        <taxon>Streptophyta</taxon>
        <taxon>Embryophyta</taxon>
        <taxon>Tracheophyta</taxon>
        <taxon>Spermatophyta</taxon>
        <taxon>Magnoliopsida</taxon>
        <taxon>eudicotyledons</taxon>
        <taxon>Gunneridae</taxon>
        <taxon>Pentapetalae</taxon>
        <taxon>asterids</taxon>
        <taxon>lamiids</taxon>
        <taxon>Gentianales</taxon>
        <taxon>Apocynaceae</taxon>
        <taxon>Rauvolfioideae</taxon>
        <taxon>Vinceae</taxon>
        <taxon>Catharanthinae</taxon>
        <taxon>Catharanthus</taxon>
    </lineage>
</organism>
<evidence type="ECO:0000313" key="1">
    <source>
        <dbReference type="EMBL" id="KAI5663241.1"/>
    </source>
</evidence>